<dbReference type="EMBL" id="JASBWR010000035">
    <property type="protein sequence ID" value="KAJ9105127.1"/>
    <property type="molecule type" value="Genomic_DNA"/>
</dbReference>
<proteinExistence type="predicted"/>
<keyword evidence="2" id="KW-1185">Reference proteome</keyword>
<protein>
    <submittedName>
        <fullName evidence="1">Uncharacterized protein</fullName>
    </submittedName>
</protein>
<dbReference type="Proteomes" id="UP001241377">
    <property type="component" value="Unassembled WGS sequence"/>
</dbReference>
<evidence type="ECO:0000313" key="2">
    <source>
        <dbReference type="Proteomes" id="UP001241377"/>
    </source>
</evidence>
<gene>
    <name evidence="1" type="ORF">QFC19_003585</name>
</gene>
<reference evidence="1" key="1">
    <citation type="submission" date="2023-04" db="EMBL/GenBank/DDBJ databases">
        <title>Draft Genome sequencing of Naganishia species isolated from polar environments using Oxford Nanopore Technology.</title>
        <authorList>
            <person name="Leo P."/>
            <person name="Venkateswaran K."/>
        </authorList>
    </citation>
    <scope>NUCLEOTIDE SEQUENCE</scope>
    <source>
        <strain evidence="1">MNA-CCFEE 5261</strain>
    </source>
</reference>
<accession>A0ACC2W0K0</accession>
<name>A0ACC2W0K0_9TREE</name>
<comment type="caution">
    <text evidence="1">The sequence shown here is derived from an EMBL/GenBank/DDBJ whole genome shotgun (WGS) entry which is preliminary data.</text>
</comment>
<evidence type="ECO:0000313" key="1">
    <source>
        <dbReference type="EMBL" id="KAJ9105127.1"/>
    </source>
</evidence>
<organism evidence="1 2">
    <name type="scientific">Naganishia cerealis</name>
    <dbReference type="NCBI Taxonomy" id="610337"/>
    <lineage>
        <taxon>Eukaryota</taxon>
        <taxon>Fungi</taxon>
        <taxon>Dikarya</taxon>
        <taxon>Basidiomycota</taxon>
        <taxon>Agaricomycotina</taxon>
        <taxon>Tremellomycetes</taxon>
        <taxon>Filobasidiales</taxon>
        <taxon>Filobasidiaceae</taxon>
        <taxon>Naganishia</taxon>
    </lineage>
</organism>
<sequence>MPLLVETSEADILGAILYLLSIAFPVISLVASWVTLKGLLVTRHLRQEKRTSKLRSFKLQPLQAAEGKLEQTSAHFNTSKFSEWSTVLRDRMLLRKLNSLKTSNAGFPGDISLRDNQERMTPGESDRMFNLSVPQPRLSMPSPVANVRKTITRDSEDNEDTPRPSRFLKQSIQPVPLNTTTEVNHNRLSAYSMLREQGGRASSPGDYPSSPNRTDVTISRPDSLASSPGTKSIKLASVQQAVRGRMSLGPTFLIGGSQGETMFTAGRSLDLEAAIRTEIGDLNRKQGESEWAHTGEAFGSSRSTPRLSHDPSNLQSANRRSTDILGEYNKQKIKQERRRTFDFGRVWSGWKRLHEKSLEDSALAFVDVNPERLEAIMMSE</sequence>